<feature type="domain" description="POTRA" evidence="10">
    <location>
        <begin position="38"/>
        <end position="107"/>
    </location>
</feature>
<dbReference type="PANTHER" id="PTHR35851:SF1">
    <property type="entry name" value="CELL DIVISION PROTEIN FTSQ"/>
    <property type="match status" value="1"/>
</dbReference>
<evidence type="ECO:0000259" key="10">
    <source>
        <dbReference type="PROSITE" id="PS51779"/>
    </source>
</evidence>
<evidence type="ECO:0000313" key="12">
    <source>
        <dbReference type="Proteomes" id="UP000315400"/>
    </source>
</evidence>
<dbReference type="RefSeq" id="WP_016353763.1">
    <property type="nucleotide sequence ID" value="NZ_MBFX01000004.1"/>
</dbReference>
<dbReference type="GO" id="GO:0043093">
    <property type="term" value="P:FtsZ-dependent cytokinesis"/>
    <property type="evidence" value="ECO:0007669"/>
    <property type="project" value="UniProtKB-UniRule"/>
</dbReference>
<evidence type="ECO:0000256" key="6">
    <source>
        <dbReference type="ARBA" id="ARBA00022989"/>
    </source>
</evidence>
<evidence type="ECO:0000256" key="8">
    <source>
        <dbReference type="ARBA" id="ARBA00023306"/>
    </source>
</evidence>
<evidence type="ECO:0000313" key="11">
    <source>
        <dbReference type="EMBL" id="TQE98865.1"/>
    </source>
</evidence>
<gene>
    <name evidence="9" type="primary">ftsQ</name>
    <name evidence="11" type="ORF">FKY71_11565</name>
</gene>
<dbReference type="GO" id="GO:0032153">
    <property type="term" value="C:cell division site"/>
    <property type="evidence" value="ECO:0007669"/>
    <property type="project" value="UniProtKB-UniRule"/>
</dbReference>
<keyword evidence="6 9" id="KW-1133">Transmembrane helix</keyword>
<name>A0A540VQ29_9GAMM</name>
<accession>A0A540VQ29</accession>
<dbReference type="HAMAP" id="MF_00911">
    <property type="entry name" value="FtsQ_subfam"/>
    <property type="match status" value="1"/>
</dbReference>
<dbReference type="Pfam" id="PF08478">
    <property type="entry name" value="POTRA_1"/>
    <property type="match status" value="1"/>
</dbReference>
<dbReference type="InterPro" id="IPR034746">
    <property type="entry name" value="POTRA"/>
</dbReference>
<evidence type="ECO:0000256" key="2">
    <source>
        <dbReference type="ARBA" id="ARBA00022475"/>
    </source>
</evidence>
<keyword evidence="5 9" id="KW-0812">Transmembrane</keyword>
<keyword evidence="8 9" id="KW-0131">Cell cycle</keyword>
<evidence type="ECO:0000256" key="5">
    <source>
        <dbReference type="ARBA" id="ARBA00022692"/>
    </source>
</evidence>
<reference evidence="11 12" key="1">
    <citation type="submission" date="2019-06" db="EMBL/GenBank/DDBJ databases">
        <title>Metagenome assembled Genome of Spiribacter salinus SL48-SHIP from the microbial mat of Salt Lake 48 (Novosibirsk region, Russia).</title>
        <authorList>
            <person name="Shipova A."/>
            <person name="Rozanov A.S."/>
            <person name="Bryanskaya A.V."/>
            <person name="Peltek S.E."/>
        </authorList>
    </citation>
    <scope>NUCLEOTIDE SEQUENCE [LARGE SCALE GENOMIC DNA]</scope>
    <source>
        <strain evidence="11">SL48-SHIP-2</strain>
    </source>
</reference>
<comment type="subunit">
    <text evidence="9">Part of a complex composed of FtsB, FtsL and FtsQ.</text>
</comment>
<dbReference type="GO" id="GO:0005886">
    <property type="term" value="C:plasma membrane"/>
    <property type="evidence" value="ECO:0007669"/>
    <property type="project" value="UniProtKB-SubCell"/>
</dbReference>
<keyword evidence="7 9" id="KW-0472">Membrane</keyword>
<dbReference type="Gene3D" id="3.40.50.11690">
    <property type="entry name" value="Cell division protein FtsQ/DivIB"/>
    <property type="match status" value="1"/>
</dbReference>
<dbReference type="PROSITE" id="PS51779">
    <property type="entry name" value="POTRA"/>
    <property type="match status" value="1"/>
</dbReference>
<dbReference type="EMBL" id="VIFK01000122">
    <property type="protein sequence ID" value="TQE98865.1"/>
    <property type="molecule type" value="Genomic_DNA"/>
</dbReference>
<evidence type="ECO:0000256" key="4">
    <source>
        <dbReference type="ARBA" id="ARBA00022618"/>
    </source>
</evidence>
<dbReference type="STRING" id="1260251.SPISAL_06810"/>
<comment type="similarity">
    <text evidence="9">Belongs to the FtsQ/DivIB family. FtsQ subfamily.</text>
</comment>
<keyword evidence="4 9" id="KW-0132">Cell division</keyword>
<dbReference type="InterPro" id="IPR013685">
    <property type="entry name" value="POTRA_FtsQ_type"/>
</dbReference>
<evidence type="ECO:0000256" key="7">
    <source>
        <dbReference type="ARBA" id="ARBA00023136"/>
    </source>
</evidence>
<keyword evidence="2 9" id="KW-1003">Cell membrane</keyword>
<dbReference type="PANTHER" id="PTHR35851">
    <property type="entry name" value="CELL DIVISION PROTEIN FTSQ"/>
    <property type="match status" value="1"/>
</dbReference>
<sequence length="235" mass="25648">MSGGIFQGRRLLMVLALGIALTAAGSLALDHWPQEAPLPLETVRFDGDLNRVQEGDLREALADQLDGGLLGVDVGGVRRAVESLAWVESAAVRRVWPDTLRITVTEQTPVAQWGGAALMNAEAQVFRPRTLPEGLPSLSGPPGSAARVLAKYQRLRIDLAPLGLTPSGLTLDERRAWTVSLKDGGTLRLGREETEARMARLINAWPRMKQAQSRSVAVVDLRYPNGFALRWQDEE</sequence>
<dbReference type="InterPro" id="IPR045335">
    <property type="entry name" value="FtsQ_C_sf"/>
</dbReference>
<comment type="caution">
    <text evidence="11">The sequence shown here is derived from an EMBL/GenBank/DDBJ whole genome shotgun (WGS) entry which is preliminary data.</text>
</comment>
<dbReference type="Pfam" id="PF03799">
    <property type="entry name" value="FtsQ_DivIB_C"/>
    <property type="match status" value="1"/>
</dbReference>
<protein>
    <recommendedName>
        <fullName evidence="9">Cell division protein FtsQ</fullName>
    </recommendedName>
</protein>
<evidence type="ECO:0000256" key="1">
    <source>
        <dbReference type="ARBA" id="ARBA00004370"/>
    </source>
</evidence>
<dbReference type="InterPro" id="IPR026579">
    <property type="entry name" value="FtsQ"/>
</dbReference>
<organism evidence="11 12">
    <name type="scientific">Spiribacter salinus</name>
    <dbReference type="NCBI Taxonomy" id="1335746"/>
    <lineage>
        <taxon>Bacteria</taxon>
        <taxon>Pseudomonadati</taxon>
        <taxon>Pseudomonadota</taxon>
        <taxon>Gammaproteobacteria</taxon>
        <taxon>Chromatiales</taxon>
        <taxon>Ectothiorhodospiraceae</taxon>
        <taxon>Spiribacter</taxon>
    </lineage>
</organism>
<evidence type="ECO:0000256" key="3">
    <source>
        <dbReference type="ARBA" id="ARBA00022519"/>
    </source>
</evidence>
<comment type="function">
    <text evidence="9">Essential cell division protein. May link together the upstream cell division proteins, which are predominantly cytoplasmic, with the downstream cell division proteins, which are predominantly periplasmic. May control correct divisome assembly.</text>
</comment>
<dbReference type="Gene3D" id="3.10.20.310">
    <property type="entry name" value="membrane protein fhac"/>
    <property type="match status" value="1"/>
</dbReference>
<dbReference type="Proteomes" id="UP000315400">
    <property type="component" value="Unassembled WGS sequence"/>
</dbReference>
<dbReference type="AlphaFoldDB" id="A0A540VQ29"/>
<comment type="subcellular location">
    <subcellularLocation>
        <location evidence="9">Cell inner membrane</location>
        <topology evidence="9">Single-pass type II membrane protein</topology>
    </subcellularLocation>
    <subcellularLocation>
        <location evidence="1">Membrane</location>
    </subcellularLocation>
    <text evidence="9">Localizes to the division septum.</text>
</comment>
<keyword evidence="3 9" id="KW-0997">Cell inner membrane</keyword>
<proteinExistence type="inferred from homology"/>
<dbReference type="GO" id="GO:0090529">
    <property type="term" value="P:cell septum assembly"/>
    <property type="evidence" value="ECO:0007669"/>
    <property type="project" value="InterPro"/>
</dbReference>
<evidence type="ECO:0000256" key="9">
    <source>
        <dbReference type="HAMAP-Rule" id="MF_00911"/>
    </source>
</evidence>
<dbReference type="InterPro" id="IPR005548">
    <property type="entry name" value="Cell_div_FtsQ/DivIB_C"/>
</dbReference>